<dbReference type="AlphaFoldDB" id="A0A0E9XMQ4"/>
<dbReference type="EMBL" id="GBXM01004575">
    <property type="protein sequence ID" value="JAI04003.1"/>
    <property type="molecule type" value="Transcribed_RNA"/>
</dbReference>
<protein>
    <submittedName>
        <fullName evidence="1">Uncharacterized protein</fullName>
    </submittedName>
</protein>
<reference evidence="1" key="2">
    <citation type="journal article" date="2015" name="Fish Shellfish Immunol.">
        <title>Early steps in the European eel (Anguilla anguilla)-Vibrio vulnificus interaction in the gills: Role of the RtxA13 toxin.</title>
        <authorList>
            <person name="Callol A."/>
            <person name="Pajuelo D."/>
            <person name="Ebbesson L."/>
            <person name="Teles M."/>
            <person name="MacKenzie S."/>
            <person name="Amaro C."/>
        </authorList>
    </citation>
    <scope>NUCLEOTIDE SEQUENCE</scope>
</reference>
<proteinExistence type="predicted"/>
<sequence>MYSNFYMWGRGGILRPVFKQYLFSTLK</sequence>
<organism evidence="1">
    <name type="scientific">Anguilla anguilla</name>
    <name type="common">European freshwater eel</name>
    <name type="synonym">Muraena anguilla</name>
    <dbReference type="NCBI Taxonomy" id="7936"/>
    <lineage>
        <taxon>Eukaryota</taxon>
        <taxon>Metazoa</taxon>
        <taxon>Chordata</taxon>
        <taxon>Craniata</taxon>
        <taxon>Vertebrata</taxon>
        <taxon>Euteleostomi</taxon>
        <taxon>Actinopterygii</taxon>
        <taxon>Neopterygii</taxon>
        <taxon>Teleostei</taxon>
        <taxon>Anguilliformes</taxon>
        <taxon>Anguillidae</taxon>
        <taxon>Anguilla</taxon>
    </lineage>
</organism>
<reference evidence="1" key="1">
    <citation type="submission" date="2014-11" db="EMBL/GenBank/DDBJ databases">
        <authorList>
            <person name="Amaro Gonzalez C."/>
        </authorList>
    </citation>
    <scope>NUCLEOTIDE SEQUENCE</scope>
</reference>
<name>A0A0E9XMQ4_ANGAN</name>
<evidence type="ECO:0000313" key="1">
    <source>
        <dbReference type="EMBL" id="JAI04003.1"/>
    </source>
</evidence>
<accession>A0A0E9XMQ4</accession>